<dbReference type="Gene3D" id="1.10.238.10">
    <property type="entry name" value="EF-hand"/>
    <property type="match status" value="1"/>
</dbReference>
<dbReference type="AlphaFoldDB" id="A0A7G2CI03"/>
<dbReference type="CDD" id="cd00051">
    <property type="entry name" value="EFh"/>
    <property type="match status" value="1"/>
</dbReference>
<evidence type="ECO:0000313" key="4">
    <source>
        <dbReference type="Proteomes" id="UP000515908"/>
    </source>
</evidence>
<dbReference type="EMBL" id="LR877156">
    <property type="protein sequence ID" value="CAD2218985.1"/>
    <property type="molecule type" value="Genomic_DNA"/>
</dbReference>
<evidence type="ECO:0000259" key="2">
    <source>
        <dbReference type="PROSITE" id="PS50222"/>
    </source>
</evidence>
<dbReference type="SUPFAM" id="SSF47473">
    <property type="entry name" value="EF-hand"/>
    <property type="match status" value="1"/>
</dbReference>
<dbReference type="FunFam" id="1.10.238.10:FF:000001">
    <property type="entry name" value="Calmodulin 1"/>
    <property type="match status" value="1"/>
</dbReference>
<dbReference type="Pfam" id="PF14658">
    <property type="entry name" value="EF-hand_9"/>
    <property type="match status" value="1"/>
</dbReference>
<keyword evidence="1" id="KW-0677">Repeat</keyword>
<name>A0A7G2CI03_9TRYP</name>
<dbReference type="InterPro" id="IPR011992">
    <property type="entry name" value="EF-hand-dom_pair"/>
</dbReference>
<dbReference type="PROSITE" id="PS50222">
    <property type="entry name" value="EF_HAND_2"/>
    <property type="match status" value="1"/>
</dbReference>
<gene>
    <name evidence="3" type="ORF">ADEAN_000647800</name>
</gene>
<proteinExistence type="predicted"/>
<dbReference type="VEuPathDB" id="TriTrypDB:ADEAN_000647800"/>
<dbReference type="InterPro" id="IPR039508">
    <property type="entry name" value="KASH5_EF-hand-like_dom"/>
</dbReference>
<evidence type="ECO:0000256" key="1">
    <source>
        <dbReference type="ARBA" id="ARBA00022737"/>
    </source>
</evidence>
<dbReference type="GO" id="GO:0005509">
    <property type="term" value="F:calcium ion binding"/>
    <property type="evidence" value="ECO:0007669"/>
    <property type="project" value="InterPro"/>
</dbReference>
<reference evidence="3 4" key="1">
    <citation type="submission" date="2020-08" db="EMBL/GenBank/DDBJ databases">
        <authorList>
            <person name="Newling K."/>
            <person name="Davey J."/>
            <person name="Forrester S."/>
        </authorList>
    </citation>
    <scope>NUCLEOTIDE SEQUENCE [LARGE SCALE GENOMIC DNA]</scope>
    <source>
        <strain evidence="4">Crithidia deanei Carvalho (ATCC PRA-265)</strain>
    </source>
</reference>
<dbReference type="Pfam" id="PF13405">
    <property type="entry name" value="EF-hand_6"/>
    <property type="match status" value="1"/>
</dbReference>
<dbReference type="GO" id="GO:0016460">
    <property type="term" value="C:myosin II complex"/>
    <property type="evidence" value="ECO:0007669"/>
    <property type="project" value="TreeGrafter"/>
</dbReference>
<protein>
    <submittedName>
        <fullName evidence="3">EF-hand domain containing protein, putative</fullName>
    </submittedName>
</protein>
<dbReference type="InterPro" id="IPR050230">
    <property type="entry name" value="CALM/Myosin/TropC-like"/>
</dbReference>
<organism evidence="3 4">
    <name type="scientific">Angomonas deanei</name>
    <dbReference type="NCBI Taxonomy" id="59799"/>
    <lineage>
        <taxon>Eukaryota</taxon>
        <taxon>Discoba</taxon>
        <taxon>Euglenozoa</taxon>
        <taxon>Kinetoplastea</taxon>
        <taxon>Metakinetoplastina</taxon>
        <taxon>Trypanosomatida</taxon>
        <taxon>Trypanosomatidae</taxon>
        <taxon>Strigomonadinae</taxon>
        <taxon>Angomonas</taxon>
    </lineage>
</organism>
<keyword evidence="4" id="KW-1185">Reference proteome</keyword>
<accession>A0A7G2CI03</accession>
<dbReference type="OrthoDB" id="26525at2759"/>
<sequence>MSKFVSDFSELVTQNFKKYFDAYDRDKIGRVQTTDIPTLVRLCGATPLETDLDLLRTTADPDERGSCDFKAFCATMKLAFQHCVSEVEAKEAFQVFDVERKGFIAPHELRLFLTTMGDALSQEEINAFMEDLSSEMDMDGNIIYSDAIYKMTPEMYR</sequence>
<evidence type="ECO:0000313" key="3">
    <source>
        <dbReference type="EMBL" id="CAD2218985.1"/>
    </source>
</evidence>
<feature type="domain" description="EF-hand" evidence="2">
    <location>
        <begin position="84"/>
        <end position="119"/>
    </location>
</feature>
<dbReference type="PANTHER" id="PTHR23048:SF0">
    <property type="entry name" value="CALMODULIN LIKE 3"/>
    <property type="match status" value="1"/>
</dbReference>
<dbReference type="PANTHER" id="PTHR23048">
    <property type="entry name" value="MYOSIN LIGHT CHAIN 1, 3"/>
    <property type="match status" value="1"/>
</dbReference>
<dbReference type="Proteomes" id="UP000515908">
    <property type="component" value="Chromosome 12"/>
</dbReference>
<dbReference type="InterPro" id="IPR002048">
    <property type="entry name" value="EF_hand_dom"/>
</dbReference>